<dbReference type="PANTHER" id="PTHR43658">
    <property type="entry name" value="SHORT-CHAIN DEHYDROGENASE/REDUCTASE"/>
    <property type="match status" value="1"/>
</dbReference>
<dbReference type="PRINTS" id="PR00081">
    <property type="entry name" value="GDHRDH"/>
</dbReference>
<gene>
    <name evidence="4" type="ORF">QTL97_18030</name>
</gene>
<dbReference type="RefSeq" id="WP_317941383.1">
    <property type="nucleotide sequence ID" value="NZ_JAUBDJ010000018.1"/>
</dbReference>
<evidence type="ECO:0000313" key="5">
    <source>
        <dbReference type="Proteomes" id="UP001271648"/>
    </source>
</evidence>
<dbReference type="InterPro" id="IPR020904">
    <property type="entry name" value="Sc_DH/Rdtase_CS"/>
</dbReference>
<dbReference type="InterPro" id="IPR036291">
    <property type="entry name" value="NAD(P)-bd_dom_sf"/>
</dbReference>
<organism evidence="4 5">
    <name type="scientific">Sporosarcina thermotolerans</name>
    <dbReference type="NCBI Taxonomy" id="633404"/>
    <lineage>
        <taxon>Bacteria</taxon>
        <taxon>Bacillati</taxon>
        <taxon>Bacillota</taxon>
        <taxon>Bacilli</taxon>
        <taxon>Bacillales</taxon>
        <taxon>Caryophanaceae</taxon>
        <taxon>Sporosarcina</taxon>
    </lineage>
</organism>
<reference evidence="4 5" key="1">
    <citation type="submission" date="2023-06" db="EMBL/GenBank/DDBJ databases">
        <title>Sporosarcina sp. nov., isolated from Korean traditional fermented seafood 'Jeotgal'.</title>
        <authorList>
            <person name="Yang A.I."/>
            <person name="Shin N.-R."/>
        </authorList>
    </citation>
    <scope>NUCLEOTIDE SEQUENCE [LARGE SCALE GENOMIC DNA]</scope>
    <source>
        <strain evidence="4 5">KCTC43456</strain>
    </source>
</reference>
<evidence type="ECO:0000256" key="3">
    <source>
        <dbReference type="RuleBase" id="RU000363"/>
    </source>
</evidence>
<keyword evidence="5" id="KW-1185">Reference proteome</keyword>
<comment type="caution">
    <text evidence="4">The sequence shown here is derived from an EMBL/GenBank/DDBJ whole genome shotgun (WGS) entry which is preliminary data.</text>
</comment>
<dbReference type="EMBL" id="JAUBDJ010000018">
    <property type="protein sequence ID" value="MDW0118827.1"/>
    <property type="molecule type" value="Genomic_DNA"/>
</dbReference>
<dbReference type="PANTHER" id="PTHR43658:SF8">
    <property type="entry name" value="17-BETA-HYDROXYSTEROID DEHYDROGENASE 14-RELATED"/>
    <property type="match status" value="1"/>
</dbReference>
<evidence type="ECO:0000313" key="4">
    <source>
        <dbReference type="EMBL" id="MDW0118827.1"/>
    </source>
</evidence>
<dbReference type="Gene3D" id="3.40.50.720">
    <property type="entry name" value="NAD(P)-binding Rossmann-like Domain"/>
    <property type="match status" value="1"/>
</dbReference>
<evidence type="ECO:0000256" key="1">
    <source>
        <dbReference type="ARBA" id="ARBA00006484"/>
    </source>
</evidence>
<accession>A0AAW9ABF0</accession>
<proteinExistence type="inferred from homology"/>
<dbReference type="Pfam" id="PF00106">
    <property type="entry name" value="adh_short"/>
    <property type="match status" value="1"/>
</dbReference>
<dbReference type="GO" id="GO:0016491">
    <property type="term" value="F:oxidoreductase activity"/>
    <property type="evidence" value="ECO:0007669"/>
    <property type="project" value="UniProtKB-KW"/>
</dbReference>
<sequence>MEMKDTVAIVTGGASGLGEATTRRIVSKGGKVAIFDLNEERGHALVEELGSDHVLFLRTNVASSEEVERNVTEVVSTFEKVNAVVNCAGIATPGKVVSKGGPMLLERFEQVIQVNLVGTFNVIRLTAAAMMKNEPNEDGERGVIVNTASVAAFEGQIGQAAYSASKGGVVGMTLPIAREFASSGIRVMTIAPGLVETPLFAGLPEPAQHALVDMTLFPKRLGRPDEYAKLVESIFTNPLLNGEVIRLDGAIRMQAK</sequence>
<name>A0AAW9ABF0_9BACL</name>
<dbReference type="FunFam" id="3.40.50.720:FF:000215">
    <property type="entry name" value="3-hydroxyacyl-CoA dehydrogenase type-2"/>
    <property type="match status" value="1"/>
</dbReference>
<dbReference type="CDD" id="cd05371">
    <property type="entry name" value="HSD10-like_SDR_c"/>
    <property type="match status" value="1"/>
</dbReference>
<dbReference type="PROSITE" id="PS00061">
    <property type="entry name" value="ADH_SHORT"/>
    <property type="match status" value="1"/>
</dbReference>
<keyword evidence="2" id="KW-0560">Oxidoreductase</keyword>
<dbReference type="Proteomes" id="UP001271648">
    <property type="component" value="Unassembled WGS sequence"/>
</dbReference>
<protein>
    <submittedName>
        <fullName evidence="4">3-hydroxyacyl-CoA dehydrogenase</fullName>
    </submittedName>
</protein>
<dbReference type="PRINTS" id="PR00080">
    <property type="entry name" value="SDRFAMILY"/>
</dbReference>
<evidence type="ECO:0000256" key="2">
    <source>
        <dbReference type="ARBA" id="ARBA00023002"/>
    </source>
</evidence>
<dbReference type="SUPFAM" id="SSF51735">
    <property type="entry name" value="NAD(P)-binding Rossmann-fold domains"/>
    <property type="match status" value="1"/>
</dbReference>
<comment type="similarity">
    <text evidence="1 3">Belongs to the short-chain dehydrogenases/reductases (SDR) family.</text>
</comment>
<dbReference type="AlphaFoldDB" id="A0AAW9ABF0"/>
<dbReference type="InterPro" id="IPR002347">
    <property type="entry name" value="SDR_fam"/>
</dbReference>